<reference evidence="3" key="1">
    <citation type="journal article" date="2020" name="Stud. Mycol.">
        <title>101 Dothideomycetes genomes: a test case for predicting lifestyles and emergence of pathogens.</title>
        <authorList>
            <person name="Haridas S."/>
            <person name="Albert R."/>
            <person name="Binder M."/>
            <person name="Bloem J."/>
            <person name="Labutti K."/>
            <person name="Salamov A."/>
            <person name="Andreopoulos B."/>
            <person name="Baker S."/>
            <person name="Barry K."/>
            <person name="Bills G."/>
            <person name="Bluhm B."/>
            <person name="Cannon C."/>
            <person name="Castanera R."/>
            <person name="Culley D."/>
            <person name="Daum C."/>
            <person name="Ezra D."/>
            <person name="Gonzalez J."/>
            <person name="Henrissat B."/>
            <person name="Kuo A."/>
            <person name="Liang C."/>
            <person name="Lipzen A."/>
            <person name="Lutzoni F."/>
            <person name="Magnuson J."/>
            <person name="Mondo S."/>
            <person name="Nolan M."/>
            <person name="Ohm R."/>
            <person name="Pangilinan J."/>
            <person name="Park H.-J."/>
            <person name="Ramirez L."/>
            <person name="Alfaro M."/>
            <person name="Sun H."/>
            <person name="Tritt A."/>
            <person name="Yoshinaga Y."/>
            <person name="Zwiers L.-H."/>
            <person name="Turgeon B."/>
            <person name="Goodwin S."/>
            <person name="Spatafora J."/>
            <person name="Crous P."/>
            <person name="Grigoriev I."/>
        </authorList>
    </citation>
    <scope>NUCLEOTIDE SEQUENCE</scope>
    <source>
        <strain evidence="3">CBS 113389</strain>
    </source>
</reference>
<dbReference type="PANTHER" id="PTHR35340:SF8">
    <property type="entry name" value="ASST-DOMAIN-CONTAINING PROTEIN"/>
    <property type="match status" value="1"/>
</dbReference>
<evidence type="ECO:0000256" key="2">
    <source>
        <dbReference type="SAM" id="SignalP"/>
    </source>
</evidence>
<dbReference type="AlphaFoldDB" id="A0A6A6PUS4"/>
<keyword evidence="2" id="KW-0732">Signal</keyword>
<keyword evidence="1" id="KW-0472">Membrane</keyword>
<dbReference type="OrthoDB" id="5427350at2759"/>
<dbReference type="InterPro" id="IPR039535">
    <property type="entry name" value="ASST-like"/>
</dbReference>
<accession>A0A6A6PUS4</accession>
<dbReference type="PANTHER" id="PTHR35340">
    <property type="entry name" value="PQQ ENZYME REPEAT PROTEIN-RELATED"/>
    <property type="match status" value="1"/>
</dbReference>
<dbReference type="EMBL" id="MU001634">
    <property type="protein sequence ID" value="KAF2483850.1"/>
    <property type="molecule type" value="Genomic_DNA"/>
</dbReference>
<dbReference type="GeneID" id="54477876"/>
<feature type="signal peptide" evidence="2">
    <location>
        <begin position="1"/>
        <end position="26"/>
    </location>
</feature>
<feature type="chain" id="PRO_5025455934" evidence="2">
    <location>
        <begin position="27"/>
        <end position="596"/>
    </location>
</feature>
<dbReference type="Pfam" id="PF14269">
    <property type="entry name" value="Arylsulfotran_2"/>
    <property type="match status" value="1"/>
</dbReference>
<feature type="transmembrane region" description="Helical" evidence="1">
    <location>
        <begin position="546"/>
        <end position="567"/>
    </location>
</feature>
<dbReference type="InterPro" id="IPR053143">
    <property type="entry name" value="Arylsulfate_ST"/>
</dbReference>
<keyword evidence="4" id="KW-1185">Reference proteome</keyword>
<dbReference type="RefSeq" id="XP_033590420.1">
    <property type="nucleotide sequence ID" value="XM_033736874.1"/>
</dbReference>
<name>A0A6A6PUS4_9PEZI</name>
<evidence type="ECO:0000256" key="1">
    <source>
        <dbReference type="SAM" id="Phobius"/>
    </source>
</evidence>
<evidence type="ECO:0000313" key="3">
    <source>
        <dbReference type="EMBL" id="KAF2483850.1"/>
    </source>
</evidence>
<proteinExistence type="predicted"/>
<dbReference type="Proteomes" id="UP000799767">
    <property type="component" value="Unassembled WGS sequence"/>
</dbReference>
<evidence type="ECO:0000313" key="4">
    <source>
        <dbReference type="Proteomes" id="UP000799767"/>
    </source>
</evidence>
<keyword evidence="1" id="KW-1133">Transmembrane helix</keyword>
<sequence length="596" mass="66491">MHSPRHHHRLLLSILLALALPTTTLNVPPRQKDRAFFKFHSRPDIDAPTWTVQIHEEAAVDPGYWFVAPYSDLDQPRPGAGYVGPHIYDARGDLVWSGAGMFQHWNTFDFDVTTIKGKQMMTVLYPHGRAGLILDEKYEVCKEVGLEGVHADMHAFRVIDGGSRALVITADHVRVGGEEAAMVGFYDRAGCAVGHVGFAELDVNLPGRPVFEWSSRHHVGLDEVTFNDDRVKEECAHHWDILHANSIDKFADNDYLISARHTDTVYKVSHKDGSIVWRLGGVESDFDFIGRGNPIFSRQHHAQVIGQDRTHTIISLFDNAIGTGPNEFKTNSMARGLILLLNTVDWTASILSEYRHPRGSTVSSRGSFQILESGNAFLSWTYSSRISEHAPNGTVVMEAVMNAETHTYRAFKHPWIGRPTQPPDVVSEAVSTNIGDTHTIVHVSWNGATEVATWVLRQAHENGVVENTTLAIVDRTGFETEIAYEGLARYVVAEALDSKWNSLGRSKIVRTTLLDEQGTFPITHSLVDTLRRSKGLAVPLYSKNPVHAFFCGFGACAAAILCLLWCARRRPLLPALAAPRRVSKYDLFMREHLRSL</sequence>
<keyword evidence="1" id="KW-0812">Transmembrane</keyword>
<protein>
    <submittedName>
        <fullName evidence="3">ASST-domain-containing protein</fullName>
    </submittedName>
</protein>
<gene>
    <name evidence="3" type="ORF">BDY17DRAFT_322748</name>
</gene>
<organism evidence="3 4">
    <name type="scientific">Neohortaea acidophila</name>
    <dbReference type="NCBI Taxonomy" id="245834"/>
    <lineage>
        <taxon>Eukaryota</taxon>
        <taxon>Fungi</taxon>
        <taxon>Dikarya</taxon>
        <taxon>Ascomycota</taxon>
        <taxon>Pezizomycotina</taxon>
        <taxon>Dothideomycetes</taxon>
        <taxon>Dothideomycetidae</taxon>
        <taxon>Mycosphaerellales</taxon>
        <taxon>Teratosphaeriaceae</taxon>
        <taxon>Neohortaea</taxon>
    </lineage>
</organism>